<accession>A0A9P6QP71</accession>
<dbReference type="PANTHER" id="PTHR46283">
    <property type="entry name" value="E3 UBIQUITIN-PROTEIN LIGASE MARCH5"/>
    <property type="match status" value="1"/>
</dbReference>
<dbReference type="OrthoDB" id="5817083at2759"/>
<comment type="subcellular location">
    <subcellularLocation>
        <location evidence="1">Membrane</location>
        <topology evidence="1">Multi-pass membrane protein</topology>
    </subcellularLocation>
</comment>
<feature type="transmembrane region" description="Helical" evidence="6">
    <location>
        <begin position="236"/>
        <end position="259"/>
    </location>
</feature>
<sequence length="313" mass="33477">MNTTSAPTSATSRPSTSAASLGPSSSTPSSSSSAPANTSSAAYLLQELQAITSAASSPSSALYGRNSVASSAVRSPPAATASTTSTPEQAEPHRCYICFGTDEDSVGKWVGLPMIPGLLVLSRTKLIDSVMPLIPLMIVGNEQLNVSFPPSPALTISLLPWVRMAYNGLWGGLAQRLETKWRRDKQRANGVAALGMNASIEPELNEMDAATAVAAQAAAEEGEEESFLDRKDLGRMIAGALLMPAISSICGTLLGRIGFVRARIPDTFHRNILGGALFVLFKDLARLYGTYQELKRRRVRRIRDFSEFKDDVR</sequence>
<evidence type="ECO:0000256" key="1">
    <source>
        <dbReference type="ARBA" id="ARBA00004141"/>
    </source>
</evidence>
<organism evidence="7 8">
    <name type="scientific">Actinomortierella ambigua</name>
    <dbReference type="NCBI Taxonomy" id="1343610"/>
    <lineage>
        <taxon>Eukaryota</taxon>
        <taxon>Fungi</taxon>
        <taxon>Fungi incertae sedis</taxon>
        <taxon>Mucoromycota</taxon>
        <taxon>Mortierellomycotina</taxon>
        <taxon>Mortierellomycetes</taxon>
        <taxon>Mortierellales</taxon>
        <taxon>Mortierellaceae</taxon>
        <taxon>Actinomortierella</taxon>
    </lineage>
</organism>
<dbReference type="EMBL" id="JAAAJB010000004">
    <property type="protein sequence ID" value="KAG0270497.1"/>
    <property type="molecule type" value="Genomic_DNA"/>
</dbReference>
<evidence type="ECO:0000256" key="3">
    <source>
        <dbReference type="ARBA" id="ARBA00022989"/>
    </source>
</evidence>
<evidence type="ECO:0000313" key="7">
    <source>
        <dbReference type="EMBL" id="KAG0270497.1"/>
    </source>
</evidence>
<evidence type="ECO:0000256" key="4">
    <source>
        <dbReference type="ARBA" id="ARBA00023136"/>
    </source>
</evidence>
<dbReference type="Proteomes" id="UP000807716">
    <property type="component" value="Unassembled WGS sequence"/>
</dbReference>
<gene>
    <name evidence="7" type="ORF">DFQ27_005575</name>
</gene>
<reference evidence="7" key="1">
    <citation type="journal article" date="2020" name="Fungal Divers.">
        <title>Resolving the Mortierellaceae phylogeny through synthesis of multi-gene phylogenetics and phylogenomics.</title>
        <authorList>
            <person name="Vandepol N."/>
            <person name="Liber J."/>
            <person name="Desiro A."/>
            <person name="Na H."/>
            <person name="Kennedy M."/>
            <person name="Barry K."/>
            <person name="Grigoriev I.V."/>
            <person name="Miller A.N."/>
            <person name="O'Donnell K."/>
            <person name="Stajich J.E."/>
            <person name="Bonito G."/>
        </authorList>
    </citation>
    <scope>NUCLEOTIDE SEQUENCE</scope>
    <source>
        <strain evidence="7">BC1065</strain>
    </source>
</reference>
<feature type="region of interest" description="Disordered" evidence="5">
    <location>
        <begin position="1"/>
        <end position="38"/>
    </location>
</feature>
<dbReference type="AlphaFoldDB" id="A0A9P6QP71"/>
<evidence type="ECO:0000313" key="8">
    <source>
        <dbReference type="Proteomes" id="UP000807716"/>
    </source>
</evidence>
<dbReference type="GO" id="GO:0016020">
    <property type="term" value="C:membrane"/>
    <property type="evidence" value="ECO:0007669"/>
    <property type="project" value="UniProtKB-SubCell"/>
</dbReference>
<keyword evidence="2 6" id="KW-0812">Transmembrane</keyword>
<evidence type="ECO:0000256" key="5">
    <source>
        <dbReference type="SAM" id="MobiDB-lite"/>
    </source>
</evidence>
<comment type="caution">
    <text evidence="7">The sequence shown here is derived from an EMBL/GenBank/DDBJ whole genome shotgun (WGS) entry which is preliminary data.</text>
</comment>
<evidence type="ECO:0000256" key="2">
    <source>
        <dbReference type="ARBA" id="ARBA00022692"/>
    </source>
</evidence>
<keyword evidence="3 6" id="KW-1133">Transmembrane helix</keyword>
<name>A0A9P6QP71_9FUNG</name>
<keyword evidence="4 6" id="KW-0472">Membrane</keyword>
<keyword evidence="8" id="KW-1185">Reference proteome</keyword>
<proteinExistence type="predicted"/>
<evidence type="ECO:0000256" key="6">
    <source>
        <dbReference type="SAM" id="Phobius"/>
    </source>
</evidence>
<protein>
    <submittedName>
        <fullName evidence="7">Uncharacterized protein</fullName>
    </submittedName>
</protein>